<reference evidence="4 5" key="1">
    <citation type="submission" date="2018-07" db="EMBL/GenBank/DDBJ databases">
        <title>Genome sequence of Nitratireductor thuwali#1536.</title>
        <authorList>
            <person name="Michoud G."/>
            <person name="Merlino G."/>
            <person name="Sefrji F.O."/>
            <person name="Daffonchio D."/>
        </authorList>
    </citation>
    <scope>NUCLEOTIDE SEQUENCE [LARGE SCALE GENOMIC DNA]</scope>
    <source>
        <strain evidence="5">Nit1536</strain>
    </source>
</reference>
<protein>
    <submittedName>
        <fullName evidence="4">Superoxide dismutase-like protein YojM</fullName>
    </submittedName>
</protein>
<keyword evidence="5" id="KW-1185">Reference proteome</keyword>
<feature type="domain" description="Superoxide dismutase copper/zinc binding" evidence="3">
    <location>
        <begin position="42"/>
        <end position="178"/>
    </location>
</feature>
<dbReference type="Proteomes" id="UP001342418">
    <property type="component" value="Chromosome"/>
</dbReference>
<dbReference type="SUPFAM" id="SSF49329">
    <property type="entry name" value="Cu,Zn superoxide dismutase-like"/>
    <property type="match status" value="1"/>
</dbReference>
<dbReference type="InterPro" id="IPR024134">
    <property type="entry name" value="SOD_Cu/Zn_/chaperone"/>
</dbReference>
<dbReference type="Pfam" id="PF00080">
    <property type="entry name" value="Sod_Cu"/>
    <property type="match status" value="1"/>
</dbReference>
<keyword evidence="2" id="KW-0732">Signal</keyword>
<dbReference type="InterPro" id="IPR036423">
    <property type="entry name" value="SOD-like_Cu/Zn_dom_sf"/>
</dbReference>
<gene>
    <name evidence="4" type="primary">yojM</name>
    <name evidence="4" type="ORF">NTH_01008</name>
</gene>
<dbReference type="EMBL" id="CP030941">
    <property type="protein sequence ID" value="UUP16561.1"/>
    <property type="molecule type" value="Genomic_DNA"/>
</dbReference>
<feature type="chain" id="PRO_5046840266" evidence="2">
    <location>
        <begin position="24"/>
        <end position="183"/>
    </location>
</feature>
<evidence type="ECO:0000256" key="2">
    <source>
        <dbReference type="SAM" id="SignalP"/>
    </source>
</evidence>
<dbReference type="InterPro" id="IPR001424">
    <property type="entry name" value="SOD_Cu_Zn_dom"/>
</dbReference>
<evidence type="ECO:0000256" key="1">
    <source>
        <dbReference type="ARBA" id="ARBA00010457"/>
    </source>
</evidence>
<sequence>MKRAVTSIAALAACLACPGLAAAQQGETLTADVVNSEGQSVGSVTFEQVEHGVVITADLSDLPPGPHGFHIHEDGVCETPDFQSAGGHYTPEGHAHGFDNPDGYHVGDLPNLHVADDGTATAEFFSPLLTLSQPAEAAGNGTPYTLRDESGSAIMIHESEDNYMDADSAGSRIACGVIAEPQG</sequence>
<organism evidence="4 5">
    <name type="scientific">Nitratireductor thuwali</name>
    <dbReference type="NCBI Taxonomy" id="2267699"/>
    <lineage>
        <taxon>Bacteria</taxon>
        <taxon>Pseudomonadati</taxon>
        <taxon>Pseudomonadota</taxon>
        <taxon>Alphaproteobacteria</taxon>
        <taxon>Hyphomicrobiales</taxon>
        <taxon>Phyllobacteriaceae</taxon>
        <taxon>Nitratireductor</taxon>
    </lineage>
</organism>
<name>A0ABY5MH65_9HYPH</name>
<dbReference type="Gene3D" id="2.60.40.200">
    <property type="entry name" value="Superoxide dismutase, copper/zinc binding domain"/>
    <property type="match status" value="1"/>
</dbReference>
<proteinExistence type="inferred from homology"/>
<evidence type="ECO:0000313" key="5">
    <source>
        <dbReference type="Proteomes" id="UP001342418"/>
    </source>
</evidence>
<comment type="similarity">
    <text evidence="1">Belongs to the Cu-Zn superoxide dismutase family.</text>
</comment>
<evidence type="ECO:0000259" key="3">
    <source>
        <dbReference type="Pfam" id="PF00080"/>
    </source>
</evidence>
<dbReference type="CDD" id="cd00305">
    <property type="entry name" value="Cu-Zn_Superoxide_Dismutase"/>
    <property type="match status" value="1"/>
</dbReference>
<dbReference type="RefSeq" id="WP_338528974.1">
    <property type="nucleotide sequence ID" value="NZ_CP030941.1"/>
</dbReference>
<dbReference type="PANTHER" id="PTHR10003">
    <property type="entry name" value="SUPEROXIDE DISMUTASE CU-ZN -RELATED"/>
    <property type="match status" value="1"/>
</dbReference>
<accession>A0ABY5MH65</accession>
<evidence type="ECO:0000313" key="4">
    <source>
        <dbReference type="EMBL" id="UUP16561.1"/>
    </source>
</evidence>
<feature type="signal peptide" evidence="2">
    <location>
        <begin position="1"/>
        <end position="23"/>
    </location>
</feature>